<reference evidence="3" key="2">
    <citation type="submission" date="2024-10" db="UniProtKB">
        <authorList>
            <consortium name="EnsemblProtists"/>
        </authorList>
    </citation>
    <scope>IDENTIFICATION</scope>
</reference>
<keyword evidence="4" id="KW-1185">Reference proteome</keyword>
<feature type="region of interest" description="Disordered" evidence="2">
    <location>
        <begin position="217"/>
        <end position="262"/>
    </location>
</feature>
<name>A0A0D3J224_EMIH1</name>
<protein>
    <submittedName>
        <fullName evidence="3">Uncharacterized protein</fullName>
    </submittedName>
</protein>
<evidence type="ECO:0000313" key="4">
    <source>
        <dbReference type="Proteomes" id="UP000013827"/>
    </source>
</evidence>
<dbReference type="EnsemblProtists" id="EOD17559">
    <property type="protein sequence ID" value="EOD17559"/>
    <property type="gene ID" value="EMIHUDRAFT_244006"/>
</dbReference>
<dbReference type="KEGG" id="ehx:EMIHUDRAFT_199482"/>
<reference evidence="4" key="1">
    <citation type="journal article" date="2013" name="Nature">
        <title>Pan genome of the phytoplankton Emiliania underpins its global distribution.</title>
        <authorList>
            <person name="Read B.A."/>
            <person name="Kegel J."/>
            <person name="Klute M.J."/>
            <person name="Kuo A."/>
            <person name="Lefebvre S.C."/>
            <person name="Maumus F."/>
            <person name="Mayer C."/>
            <person name="Miller J."/>
            <person name="Monier A."/>
            <person name="Salamov A."/>
            <person name="Young J."/>
            <person name="Aguilar M."/>
            <person name="Claverie J.M."/>
            <person name="Frickenhaus S."/>
            <person name="Gonzalez K."/>
            <person name="Herman E.K."/>
            <person name="Lin Y.C."/>
            <person name="Napier J."/>
            <person name="Ogata H."/>
            <person name="Sarno A.F."/>
            <person name="Shmutz J."/>
            <person name="Schroeder D."/>
            <person name="de Vargas C."/>
            <person name="Verret F."/>
            <person name="von Dassow P."/>
            <person name="Valentin K."/>
            <person name="Van de Peer Y."/>
            <person name="Wheeler G."/>
            <person name="Dacks J.B."/>
            <person name="Delwiche C.F."/>
            <person name="Dyhrman S.T."/>
            <person name="Glockner G."/>
            <person name="John U."/>
            <person name="Richards T."/>
            <person name="Worden A.Z."/>
            <person name="Zhang X."/>
            <person name="Grigoriev I.V."/>
            <person name="Allen A.E."/>
            <person name="Bidle K."/>
            <person name="Borodovsky M."/>
            <person name="Bowler C."/>
            <person name="Brownlee C."/>
            <person name="Cock J.M."/>
            <person name="Elias M."/>
            <person name="Gladyshev V.N."/>
            <person name="Groth M."/>
            <person name="Guda C."/>
            <person name="Hadaegh A."/>
            <person name="Iglesias-Rodriguez M.D."/>
            <person name="Jenkins J."/>
            <person name="Jones B.M."/>
            <person name="Lawson T."/>
            <person name="Leese F."/>
            <person name="Lindquist E."/>
            <person name="Lobanov A."/>
            <person name="Lomsadze A."/>
            <person name="Malik S.B."/>
            <person name="Marsh M.E."/>
            <person name="Mackinder L."/>
            <person name="Mock T."/>
            <person name="Mueller-Roeber B."/>
            <person name="Pagarete A."/>
            <person name="Parker M."/>
            <person name="Probert I."/>
            <person name="Quesneville H."/>
            <person name="Raines C."/>
            <person name="Rensing S.A."/>
            <person name="Riano-Pachon D.M."/>
            <person name="Richier S."/>
            <person name="Rokitta S."/>
            <person name="Shiraiwa Y."/>
            <person name="Soanes D.M."/>
            <person name="van der Giezen M."/>
            <person name="Wahlund T.M."/>
            <person name="Williams B."/>
            <person name="Wilson W."/>
            <person name="Wolfe G."/>
            <person name="Wurch L.L."/>
        </authorList>
    </citation>
    <scope>NUCLEOTIDE SEQUENCE</scope>
</reference>
<dbReference type="GeneID" id="17286497"/>
<dbReference type="RefSeq" id="XP_005769988.1">
    <property type="nucleotide sequence ID" value="XM_005769931.1"/>
</dbReference>
<dbReference type="AlphaFoldDB" id="A0A0D3J224"/>
<evidence type="ECO:0000256" key="1">
    <source>
        <dbReference type="SAM" id="Coils"/>
    </source>
</evidence>
<organism evidence="3 4">
    <name type="scientific">Emiliania huxleyi (strain CCMP1516)</name>
    <dbReference type="NCBI Taxonomy" id="280463"/>
    <lineage>
        <taxon>Eukaryota</taxon>
        <taxon>Haptista</taxon>
        <taxon>Haptophyta</taxon>
        <taxon>Prymnesiophyceae</taxon>
        <taxon>Isochrysidales</taxon>
        <taxon>Noelaerhabdaceae</taxon>
        <taxon>Emiliania</taxon>
    </lineage>
</organism>
<dbReference type="Proteomes" id="UP000013827">
    <property type="component" value="Unassembled WGS sequence"/>
</dbReference>
<dbReference type="GeneID" id="17263708"/>
<evidence type="ECO:0000256" key="2">
    <source>
        <dbReference type="SAM" id="MobiDB-lite"/>
    </source>
</evidence>
<dbReference type="EnsemblProtists" id="EOD41227">
    <property type="protein sequence ID" value="EOD41227"/>
    <property type="gene ID" value="EMIHUDRAFT_199482"/>
</dbReference>
<dbReference type="KEGG" id="ehx:EMIHUDRAFT_244006"/>
<dbReference type="RefSeq" id="XP_005793656.1">
    <property type="nucleotide sequence ID" value="XM_005793599.1"/>
</dbReference>
<evidence type="ECO:0000313" key="3">
    <source>
        <dbReference type="EnsemblProtists" id="EOD17559"/>
    </source>
</evidence>
<accession>A0A0D3J224</accession>
<keyword evidence="1" id="KW-0175">Coiled coil</keyword>
<proteinExistence type="predicted"/>
<dbReference type="PaxDb" id="2903-EOD17559"/>
<feature type="coiled-coil region" evidence="1">
    <location>
        <begin position="300"/>
        <end position="327"/>
    </location>
</feature>
<dbReference type="HOGENOM" id="CLU_840515_0_0_1"/>
<feature type="coiled-coil region" evidence="1">
    <location>
        <begin position="91"/>
        <end position="167"/>
    </location>
</feature>
<sequence>MVVRLEPDVDDDEEAFTYSEWLSILGVSDAAGIKGGGPARLTERCVNRQDAECDAGIKPLASEPPPEPSADVNLDSSFEPGPGQNWLHQELGSLQRQLEYANEALASERAQAVRLEASLDSLRASEEQLRGELRAEAAKGQRDARAMRQLQRREALLLSQLAALERERDEAVRSGEALRCGTGALQTALREVEQSQLEDRRMGEAPAEGSLAGEAALAAGPREPPAGEERSLVGLPSRTEQRGGASAPFGSPGERLGPGDASSCMERRLTALSQERGLLQCELERMPLSAGRSNAERKRKLAVESRIAELSREVSDLRLRLKAATALSGCR</sequence>